<dbReference type="RefSeq" id="WP_153541591.1">
    <property type="nucleotide sequence ID" value="NZ_WEGH01000006.1"/>
</dbReference>
<dbReference type="EMBL" id="WEGH01000006">
    <property type="protein sequence ID" value="MQY09580.1"/>
    <property type="molecule type" value="Genomic_DNA"/>
</dbReference>
<dbReference type="OrthoDB" id="8701707at2"/>
<feature type="domain" description="HTH tetR-type" evidence="5">
    <location>
        <begin position="6"/>
        <end position="66"/>
    </location>
</feature>
<evidence type="ECO:0000256" key="3">
    <source>
        <dbReference type="ARBA" id="ARBA00023163"/>
    </source>
</evidence>
<dbReference type="Gene3D" id="1.10.357.10">
    <property type="entry name" value="Tetracycline Repressor, domain 2"/>
    <property type="match status" value="1"/>
</dbReference>
<dbReference type="Pfam" id="PF00440">
    <property type="entry name" value="TetR_N"/>
    <property type="match status" value="1"/>
</dbReference>
<keyword evidence="2 4" id="KW-0238">DNA-binding</keyword>
<accession>A0A7K0C817</accession>
<dbReference type="Proteomes" id="UP000487268">
    <property type="component" value="Unassembled WGS sequence"/>
</dbReference>
<keyword evidence="3" id="KW-0804">Transcription</keyword>
<dbReference type="InterPro" id="IPR001647">
    <property type="entry name" value="HTH_TetR"/>
</dbReference>
<sequence>MGRPAKFDTDQILDAALAIVAEAGPASATMGAVAARAGAPTGSVYHRFGSRDLLLAALWLRCVRLFQEGFLAALAAGDAEAAALHTPRWCREHPAEAAVLLLHRREDLLARWPDELGDDLASVNSRVGAALHAFATERPELDLDRLIFALVDVPYGAVHRHLVERRSPPPTVDDLVLAACRAVLPRSS</sequence>
<comment type="caution">
    <text evidence="6">The sequence shown here is derived from an EMBL/GenBank/DDBJ whole genome shotgun (WGS) entry which is preliminary data.</text>
</comment>
<dbReference type="GO" id="GO:0000976">
    <property type="term" value="F:transcription cis-regulatory region binding"/>
    <property type="evidence" value="ECO:0007669"/>
    <property type="project" value="TreeGrafter"/>
</dbReference>
<reference evidence="6 7" key="1">
    <citation type="submission" date="2019-10" db="EMBL/GenBank/DDBJ databases">
        <title>Actinomadura rubteroloni sp. nov. and Actinomadura macrotermitis sp. nov., isolated from the gut of fungus growing-termite Macrotermes natalensis.</title>
        <authorList>
            <person name="Benndorf R."/>
            <person name="Martin K."/>
            <person name="Kuefner M."/>
            <person name="De Beer W."/>
            <person name="Kaster A.-K."/>
            <person name="Vollmers J."/>
            <person name="Poulsen M."/>
            <person name="Beemelmanns C."/>
        </authorList>
    </citation>
    <scope>NUCLEOTIDE SEQUENCE [LARGE SCALE GENOMIC DNA]</scope>
    <source>
        <strain evidence="6 7">RB68</strain>
    </source>
</reference>
<gene>
    <name evidence="6" type="ORF">ACRB68_77060</name>
</gene>
<keyword evidence="1" id="KW-0805">Transcription regulation</keyword>
<dbReference type="InterPro" id="IPR009057">
    <property type="entry name" value="Homeodomain-like_sf"/>
</dbReference>
<dbReference type="SUPFAM" id="SSF46689">
    <property type="entry name" value="Homeodomain-like"/>
    <property type="match status" value="1"/>
</dbReference>
<protein>
    <recommendedName>
        <fullName evidence="5">HTH tetR-type domain-containing protein</fullName>
    </recommendedName>
</protein>
<name>A0A7K0C817_9ACTN</name>
<keyword evidence="7" id="KW-1185">Reference proteome</keyword>
<evidence type="ECO:0000313" key="7">
    <source>
        <dbReference type="Proteomes" id="UP000487268"/>
    </source>
</evidence>
<dbReference type="PANTHER" id="PTHR30055">
    <property type="entry name" value="HTH-TYPE TRANSCRIPTIONAL REGULATOR RUTR"/>
    <property type="match status" value="1"/>
</dbReference>
<dbReference type="GO" id="GO:0003700">
    <property type="term" value="F:DNA-binding transcription factor activity"/>
    <property type="evidence" value="ECO:0007669"/>
    <property type="project" value="TreeGrafter"/>
</dbReference>
<proteinExistence type="predicted"/>
<feature type="DNA-binding region" description="H-T-H motif" evidence="4">
    <location>
        <begin position="29"/>
        <end position="48"/>
    </location>
</feature>
<evidence type="ECO:0000256" key="4">
    <source>
        <dbReference type="PROSITE-ProRule" id="PRU00335"/>
    </source>
</evidence>
<dbReference type="InterPro" id="IPR050109">
    <property type="entry name" value="HTH-type_TetR-like_transc_reg"/>
</dbReference>
<evidence type="ECO:0000313" key="6">
    <source>
        <dbReference type="EMBL" id="MQY09580.1"/>
    </source>
</evidence>
<evidence type="ECO:0000256" key="2">
    <source>
        <dbReference type="ARBA" id="ARBA00023125"/>
    </source>
</evidence>
<organism evidence="6 7">
    <name type="scientific">Actinomadura macrotermitis</name>
    <dbReference type="NCBI Taxonomy" id="2585200"/>
    <lineage>
        <taxon>Bacteria</taxon>
        <taxon>Bacillati</taxon>
        <taxon>Actinomycetota</taxon>
        <taxon>Actinomycetes</taxon>
        <taxon>Streptosporangiales</taxon>
        <taxon>Thermomonosporaceae</taxon>
        <taxon>Actinomadura</taxon>
    </lineage>
</organism>
<dbReference type="PRINTS" id="PR00455">
    <property type="entry name" value="HTHTETR"/>
</dbReference>
<dbReference type="PROSITE" id="PS50977">
    <property type="entry name" value="HTH_TETR_2"/>
    <property type="match status" value="1"/>
</dbReference>
<evidence type="ECO:0000259" key="5">
    <source>
        <dbReference type="PROSITE" id="PS50977"/>
    </source>
</evidence>
<evidence type="ECO:0000256" key="1">
    <source>
        <dbReference type="ARBA" id="ARBA00023015"/>
    </source>
</evidence>
<dbReference type="AlphaFoldDB" id="A0A7K0C817"/>
<dbReference type="PANTHER" id="PTHR30055:SF234">
    <property type="entry name" value="HTH-TYPE TRANSCRIPTIONAL REGULATOR BETI"/>
    <property type="match status" value="1"/>
</dbReference>